<dbReference type="GeneID" id="106662638"/>
<dbReference type="CTD" id="43586"/>
<feature type="domain" description="Superoxide dismutase copper/zinc binding" evidence="2">
    <location>
        <begin position="470"/>
        <end position="587"/>
    </location>
</feature>
<dbReference type="EnsemblMetazoa" id="XM_014386859.2">
    <property type="protein sequence ID" value="XP_014242345.1"/>
    <property type="gene ID" value="LOC106662638"/>
</dbReference>
<dbReference type="Pfam" id="PF00080">
    <property type="entry name" value="Sod_Cu"/>
    <property type="match status" value="1"/>
</dbReference>
<accession>A0A8I6RBX7</accession>
<evidence type="ECO:0000313" key="4">
    <source>
        <dbReference type="Proteomes" id="UP000494040"/>
    </source>
</evidence>
<evidence type="ECO:0000256" key="1">
    <source>
        <dbReference type="SAM" id="SignalP"/>
    </source>
</evidence>
<dbReference type="PANTHER" id="PTHR20910">
    <property type="entry name" value="AGAP001623-PA"/>
    <property type="match status" value="1"/>
</dbReference>
<protein>
    <recommendedName>
        <fullName evidence="2">Superoxide dismutase copper/zinc binding domain-containing protein</fullName>
    </recommendedName>
</protein>
<dbReference type="InterPro" id="IPR036423">
    <property type="entry name" value="SOD-like_Cu/Zn_dom_sf"/>
</dbReference>
<evidence type="ECO:0000259" key="2">
    <source>
        <dbReference type="Pfam" id="PF00080"/>
    </source>
</evidence>
<dbReference type="OMA" id="GIWGKSL"/>
<evidence type="ECO:0000313" key="3">
    <source>
        <dbReference type="EnsemblMetazoa" id="XP_014242345.1"/>
    </source>
</evidence>
<dbReference type="AlphaFoldDB" id="A0A8I6RBX7"/>
<keyword evidence="4" id="KW-1185">Reference proteome</keyword>
<name>A0A8I6RBX7_CIMLE</name>
<feature type="signal peptide" evidence="1">
    <location>
        <begin position="1"/>
        <end position="19"/>
    </location>
</feature>
<dbReference type="Proteomes" id="UP000494040">
    <property type="component" value="Unassembled WGS sequence"/>
</dbReference>
<proteinExistence type="predicted"/>
<organism evidence="3 4">
    <name type="scientific">Cimex lectularius</name>
    <name type="common">Bed bug</name>
    <name type="synonym">Acanthia lectularia</name>
    <dbReference type="NCBI Taxonomy" id="79782"/>
    <lineage>
        <taxon>Eukaryota</taxon>
        <taxon>Metazoa</taxon>
        <taxon>Ecdysozoa</taxon>
        <taxon>Arthropoda</taxon>
        <taxon>Hexapoda</taxon>
        <taxon>Insecta</taxon>
        <taxon>Pterygota</taxon>
        <taxon>Neoptera</taxon>
        <taxon>Paraneoptera</taxon>
        <taxon>Hemiptera</taxon>
        <taxon>Heteroptera</taxon>
        <taxon>Panheteroptera</taxon>
        <taxon>Cimicomorpha</taxon>
        <taxon>Cimicidae</taxon>
        <taxon>Cimex</taxon>
    </lineage>
</organism>
<dbReference type="InterPro" id="IPR001424">
    <property type="entry name" value="SOD_Cu_Zn_dom"/>
</dbReference>
<keyword evidence="1" id="KW-0732">Signal</keyword>
<sequence length="1059" mass="118019">MEITLVGLVLLFLYDSSQSVELTAHLSENGLHGFVTFSEESGNIHIGMKLDTHSSWKWSVRELPIDYSQLENRCQESRLGPVILDLTSMFGELTNISQSISTRNDQVPLTGKSGIWSRSLLLQSSAGQRACATIVASGNSSVKVAEAHFAGENDISGRILIEWFGSSSASDAVFYTDLYHAKKRLATEHDWRIYTTDILESEADKAKADCNSLQVILMELTTRVGKVRVGERMLIRDSDLPHTDIGNPKRIHYIVIMDNIHPETFLNCARIIPKPPTLLKAVIRAHGVTGSISLQQESQLTPTRVFLNVTKVNDPVLGGFRIHTLPAMPPLDNSPKLDKCKDIGDVYNPLEKGLGADAPISAEHSQDNYALGDLSGKLGYAGEREWDVFLPLTGKYSVAHRSLVIYRNGESGIEEPWICVTLTRYKATQPEYKMPVVTAEVTFRYPIVGRIIFQQPDPFGETTILVERLVHADGTSLNTTKEHRWGIHLKPPGKDFFNWTARCVSAGPAFNPTKVNPNVSAESVIGDLTSRLGNLVIAGAKKLQRESRFLFTDDRLPLTGHNSIMGKSVIIFDDHGPKARGDRLACSKVMGVFRRKAVARDWFGNGFMASVSGKIEFYQQTAYGLTDIDINLQGLQDISDFQIHMTPVLEILEFPCQQNTLYEVYNPFNAPSSLQGGTPDQLRVGDLSGKFGTLSGHMSVKEIGFNDTNLMLFGQTSIIGRSLVLYTKTHNKRWACSSIERGYAPSEARELRAIASFHHPLGFAYGYMRMTQLIHIDGSSSDTVIEVNVRHPGKHDRNVTFNHNWAIYVNSIGVDATVKVLNTRCTAAGYIWNPYYTQLADPLNEDLYKQECGSDLPLRCYVGDLSGRLGPINLGTGRKVFTDANFPLEGKTSALGRSIVIFDKDGGHDKYACANIEPDYYTVKYVNVRRPPKFVVSQFLEDVRNVMGIPEWYLTIDSRKTNILYNGACIQLLIHFKGPNANKLEQDFSRLLSTGKLAQPSLYIPGYVTPKSRRSSISYKLCSTSPEERKFQFKSKSSSSTMIKPTLLTVFFVFLLSRF</sequence>
<reference evidence="3" key="1">
    <citation type="submission" date="2022-01" db="UniProtKB">
        <authorList>
            <consortium name="EnsemblMetazoa"/>
        </authorList>
    </citation>
    <scope>IDENTIFICATION</scope>
</reference>
<dbReference type="SUPFAM" id="SSF49329">
    <property type="entry name" value="Cu,Zn superoxide dismutase-like"/>
    <property type="match status" value="4"/>
</dbReference>
<dbReference type="GO" id="GO:0046872">
    <property type="term" value="F:metal ion binding"/>
    <property type="evidence" value="ECO:0007669"/>
    <property type="project" value="InterPro"/>
</dbReference>
<dbReference type="KEGG" id="clec:106662638"/>
<feature type="chain" id="PRO_5035314411" description="Superoxide dismutase copper/zinc binding domain-containing protein" evidence="1">
    <location>
        <begin position="20"/>
        <end position="1059"/>
    </location>
</feature>
<dbReference type="GO" id="GO:0006801">
    <property type="term" value="P:superoxide metabolic process"/>
    <property type="evidence" value="ECO:0007669"/>
    <property type="project" value="InterPro"/>
</dbReference>
<dbReference type="PANTHER" id="PTHR20910:SF1">
    <property type="entry name" value="SUPEROXIDE DISMUTASE COPPER_ZINC BINDING DOMAIN-CONTAINING PROTEIN"/>
    <property type="match status" value="1"/>
</dbReference>
<dbReference type="RefSeq" id="XP_014242345.1">
    <property type="nucleotide sequence ID" value="XM_014386859.2"/>
</dbReference>
<dbReference type="OrthoDB" id="159229at2759"/>
<dbReference type="Gene3D" id="2.60.40.200">
    <property type="entry name" value="Superoxide dismutase, copper/zinc binding domain"/>
    <property type="match status" value="4"/>
</dbReference>
<dbReference type="InterPro" id="IPR053257">
    <property type="entry name" value="Cu-only_SOD"/>
</dbReference>